<name>A0A1I0RQT0_9BACT</name>
<dbReference type="RefSeq" id="WP_089896404.1">
    <property type="nucleotide sequence ID" value="NZ_FOJG01000001.1"/>
</dbReference>
<reference evidence="3" key="1">
    <citation type="submission" date="2016-10" db="EMBL/GenBank/DDBJ databases">
        <authorList>
            <person name="Varghese N."/>
            <person name="Submissions S."/>
        </authorList>
    </citation>
    <scope>NUCLEOTIDE SEQUENCE [LARGE SCALE GENOMIC DNA]</scope>
    <source>
        <strain evidence="3">DSM 3695</strain>
    </source>
</reference>
<organism evidence="2 3">
    <name type="scientific">Chitinophaga arvensicola</name>
    <dbReference type="NCBI Taxonomy" id="29529"/>
    <lineage>
        <taxon>Bacteria</taxon>
        <taxon>Pseudomonadati</taxon>
        <taxon>Bacteroidota</taxon>
        <taxon>Chitinophagia</taxon>
        <taxon>Chitinophagales</taxon>
        <taxon>Chitinophagaceae</taxon>
        <taxon>Chitinophaga</taxon>
    </lineage>
</organism>
<accession>A0A1I0RQT0</accession>
<evidence type="ECO:0000256" key="1">
    <source>
        <dbReference type="SAM" id="SignalP"/>
    </source>
</evidence>
<evidence type="ECO:0000313" key="2">
    <source>
        <dbReference type="EMBL" id="SEW43550.1"/>
    </source>
</evidence>
<proteinExistence type="predicted"/>
<dbReference type="Proteomes" id="UP000199310">
    <property type="component" value="Unassembled WGS sequence"/>
</dbReference>
<keyword evidence="1" id="KW-0732">Signal</keyword>
<dbReference type="AlphaFoldDB" id="A0A1I0RQT0"/>
<dbReference type="EMBL" id="FOJG01000001">
    <property type="protein sequence ID" value="SEW43550.1"/>
    <property type="molecule type" value="Genomic_DNA"/>
</dbReference>
<protein>
    <submittedName>
        <fullName evidence="2">Uncharacterized protein</fullName>
    </submittedName>
</protein>
<evidence type="ECO:0000313" key="3">
    <source>
        <dbReference type="Proteomes" id="UP000199310"/>
    </source>
</evidence>
<dbReference type="STRING" id="29529.SAMN04488122_3233"/>
<keyword evidence="3" id="KW-1185">Reference proteome</keyword>
<gene>
    <name evidence="2" type="ORF">SAMN04488122_3233</name>
</gene>
<sequence length="162" mass="18899">MKKTVLILMFCWYGHAFGQAANEDLAVIQTVFGKEKKAVVEQYMQLDNSQATAFWQLYGAYESNRRELSRERLVILNDYAKAYDQLDDKTATSLAERTITNDMAYDKFHKRYFKKFSKIIGGKNAAKFFQLELYFQNAIRSSILDEIPFIDELEKSKKSTRS</sequence>
<feature type="signal peptide" evidence="1">
    <location>
        <begin position="1"/>
        <end position="20"/>
    </location>
</feature>
<dbReference type="OrthoDB" id="660497at2"/>
<feature type="chain" id="PRO_5011543146" evidence="1">
    <location>
        <begin position="21"/>
        <end position="162"/>
    </location>
</feature>